<feature type="transmembrane region" description="Helical" evidence="8">
    <location>
        <begin position="202"/>
        <end position="220"/>
    </location>
</feature>
<proteinExistence type="inferred from homology"/>
<dbReference type="Proteomes" id="UP000268652">
    <property type="component" value="Unassembled WGS sequence"/>
</dbReference>
<dbReference type="Pfam" id="PF01757">
    <property type="entry name" value="Acyl_transf_3"/>
    <property type="match status" value="1"/>
</dbReference>
<evidence type="ECO:0000259" key="9">
    <source>
        <dbReference type="Pfam" id="PF01757"/>
    </source>
</evidence>
<dbReference type="InterPro" id="IPR002656">
    <property type="entry name" value="Acyl_transf_3_dom"/>
</dbReference>
<evidence type="ECO:0000256" key="3">
    <source>
        <dbReference type="ARBA" id="ARBA00022475"/>
    </source>
</evidence>
<dbReference type="Proteomes" id="UP000275024">
    <property type="component" value="Unassembled WGS sequence"/>
</dbReference>
<accession>A0A3A9VYZ8</accession>
<dbReference type="PANTHER" id="PTHR40074:SF2">
    <property type="entry name" value="O-ACETYLTRANSFERASE WECH"/>
    <property type="match status" value="1"/>
</dbReference>
<feature type="transmembrane region" description="Helical" evidence="8">
    <location>
        <begin position="378"/>
        <end position="398"/>
    </location>
</feature>
<evidence type="ECO:0000256" key="6">
    <source>
        <dbReference type="ARBA" id="ARBA00023136"/>
    </source>
</evidence>
<keyword evidence="3" id="KW-1003">Cell membrane</keyword>
<dbReference type="PANTHER" id="PTHR40074">
    <property type="entry name" value="O-ACETYLTRANSFERASE WECH"/>
    <property type="match status" value="1"/>
</dbReference>
<dbReference type="GO" id="GO:0016413">
    <property type="term" value="F:O-acetyltransferase activity"/>
    <property type="evidence" value="ECO:0007669"/>
    <property type="project" value="TreeGrafter"/>
</dbReference>
<organism evidence="10 13">
    <name type="scientific">Streptomyces radicis</name>
    <dbReference type="NCBI Taxonomy" id="1750517"/>
    <lineage>
        <taxon>Bacteria</taxon>
        <taxon>Bacillati</taxon>
        <taxon>Actinomycetota</taxon>
        <taxon>Actinomycetes</taxon>
        <taxon>Kitasatosporales</taxon>
        <taxon>Streptomycetaceae</taxon>
        <taxon>Streptomyces</taxon>
    </lineage>
</organism>
<evidence type="ECO:0000256" key="4">
    <source>
        <dbReference type="ARBA" id="ARBA00022692"/>
    </source>
</evidence>
<keyword evidence="4 8" id="KW-0812">Transmembrane</keyword>
<evidence type="ECO:0000313" key="13">
    <source>
        <dbReference type="Proteomes" id="UP000275024"/>
    </source>
</evidence>
<name>A0A3A9VYZ8_9ACTN</name>
<reference evidence="12 13" key="1">
    <citation type="submission" date="2018-09" db="EMBL/GenBank/DDBJ databases">
        <title>Streptomyces sp. nov. DS1-2, an endophytic actinomycete isolated from roots of Dendrobium scabrilingue.</title>
        <authorList>
            <person name="Kuncharoen N."/>
            <person name="Kudo T."/>
            <person name="Ohkuma M."/>
            <person name="Yuki M."/>
            <person name="Tanasupawat S."/>
        </authorList>
    </citation>
    <scope>NUCLEOTIDE SEQUENCE [LARGE SCALE GENOMIC DNA]</scope>
    <source>
        <strain evidence="10 13">AZ1-7</strain>
        <strain evidence="11 12">DS1-2</strain>
    </source>
</reference>
<comment type="similarity">
    <text evidence="2">Belongs to the acyltransferase 3 family.</text>
</comment>
<feature type="transmembrane region" description="Helical" evidence="8">
    <location>
        <begin position="442"/>
        <end position="463"/>
    </location>
</feature>
<feature type="region of interest" description="Disordered" evidence="7">
    <location>
        <begin position="1"/>
        <end position="49"/>
    </location>
</feature>
<keyword evidence="6 8" id="KW-0472">Membrane</keyword>
<evidence type="ECO:0000256" key="7">
    <source>
        <dbReference type="SAM" id="MobiDB-lite"/>
    </source>
</evidence>
<sequence length="477" mass="50283">MASLSSIRTTRTRRAARPAPAPRAAPDAERVDNAPGHRTPPHPPTRGPGRNHYADLLRVCAIAAVVVGHWLLTDITYHHGHLGGRNSVEYVGWGRWVTLALQVLPVFFTVGGYVNAVSWTSHHARGTPWHAWVGARAMALLWPVVVYVVVAALGVTVALVAGAPARELDRAGWFVALHLWFLPVYLALILLTPLLLAAHRRWGLAVPAVMAALAGAVDLARVGGDVPVVGAANYLLVWGAIHQWGFSWLDRRLTRPRWLPAALAGVSAVLLTLLLWPGPFPVDMIGAGLRVNNTAPPSIALLAFAATQVGLLLTAEPRMAPRLERPARLRRLARLNGAVLTVYLWHMVPVILIALTLYPTGVAPQPDIGSGPWVALRVAWVAVLAIVLAPLALGVMWAERPLRKLPLGAGVAGRWAPVPLVAGIGATAAGLAKIAVDGFAPGGRIAVLGLALVAVGVSLTFLAGPRRGPEGGSGGGG</sequence>
<evidence type="ECO:0000256" key="1">
    <source>
        <dbReference type="ARBA" id="ARBA00004651"/>
    </source>
</evidence>
<feature type="transmembrane region" description="Helical" evidence="8">
    <location>
        <begin position="173"/>
        <end position="195"/>
    </location>
</feature>
<evidence type="ECO:0000256" key="8">
    <source>
        <dbReference type="SAM" id="Phobius"/>
    </source>
</evidence>
<evidence type="ECO:0000256" key="5">
    <source>
        <dbReference type="ARBA" id="ARBA00022989"/>
    </source>
</evidence>
<dbReference type="AlphaFoldDB" id="A0A3A9VYZ8"/>
<keyword evidence="10" id="KW-0808">Transferase</keyword>
<dbReference type="GO" id="GO:0009246">
    <property type="term" value="P:enterobacterial common antigen biosynthetic process"/>
    <property type="evidence" value="ECO:0007669"/>
    <property type="project" value="TreeGrafter"/>
</dbReference>
<comment type="caution">
    <text evidence="10">The sequence shown here is derived from an EMBL/GenBank/DDBJ whole genome shotgun (WGS) entry which is preliminary data.</text>
</comment>
<dbReference type="OrthoDB" id="8206682at2"/>
<keyword evidence="12" id="KW-1185">Reference proteome</keyword>
<feature type="transmembrane region" description="Helical" evidence="8">
    <location>
        <begin position="298"/>
        <end position="315"/>
    </location>
</feature>
<evidence type="ECO:0000256" key="2">
    <source>
        <dbReference type="ARBA" id="ARBA00007400"/>
    </source>
</evidence>
<gene>
    <name evidence="11" type="ORF">D7318_24985</name>
    <name evidence="10" type="ORF">D7319_25620</name>
</gene>
<dbReference type="GO" id="GO:0005886">
    <property type="term" value="C:plasma membrane"/>
    <property type="evidence" value="ECO:0007669"/>
    <property type="project" value="UniProtKB-SubCell"/>
</dbReference>
<keyword evidence="10" id="KW-0012">Acyltransferase</keyword>
<feature type="transmembrane region" description="Helical" evidence="8">
    <location>
        <begin position="335"/>
        <end position="358"/>
    </location>
</feature>
<feature type="transmembrane region" description="Helical" evidence="8">
    <location>
        <begin position="56"/>
        <end position="73"/>
    </location>
</feature>
<evidence type="ECO:0000313" key="12">
    <source>
        <dbReference type="Proteomes" id="UP000268652"/>
    </source>
</evidence>
<feature type="transmembrane region" description="Helical" evidence="8">
    <location>
        <begin position="258"/>
        <end position="278"/>
    </location>
</feature>
<evidence type="ECO:0000313" key="11">
    <source>
        <dbReference type="EMBL" id="RKN16901.1"/>
    </source>
</evidence>
<dbReference type="EMBL" id="RBDY01000025">
    <property type="protein sequence ID" value="RKN16901.1"/>
    <property type="molecule type" value="Genomic_DNA"/>
</dbReference>
<evidence type="ECO:0000313" key="10">
    <source>
        <dbReference type="EMBL" id="RKN05393.1"/>
    </source>
</evidence>
<feature type="domain" description="Acyltransferase 3" evidence="9">
    <location>
        <begin position="51"/>
        <end position="388"/>
    </location>
</feature>
<dbReference type="EMBL" id="RBDX01000027">
    <property type="protein sequence ID" value="RKN05393.1"/>
    <property type="molecule type" value="Genomic_DNA"/>
</dbReference>
<feature type="transmembrane region" description="Helical" evidence="8">
    <location>
        <begin position="226"/>
        <end position="246"/>
    </location>
</feature>
<feature type="transmembrane region" description="Helical" evidence="8">
    <location>
        <begin position="93"/>
        <end position="116"/>
    </location>
</feature>
<comment type="subcellular location">
    <subcellularLocation>
        <location evidence="1">Cell membrane</location>
        <topology evidence="1">Multi-pass membrane protein</topology>
    </subcellularLocation>
</comment>
<protein>
    <submittedName>
        <fullName evidence="10">Acyltransferase</fullName>
    </submittedName>
</protein>
<feature type="transmembrane region" description="Helical" evidence="8">
    <location>
        <begin position="137"/>
        <end position="161"/>
    </location>
</feature>
<keyword evidence="5 8" id="KW-1133">Transmembrane helix</keyword>